<dbReference type="EMBL" id="JACJII010000001">
    <property type="protein sequence ID" value="MBA9006954.1"/>
    <property type="molecule type" value="Genomic_DNA"/>
</dbReference>
<comment type="caution">
    <text evidence="1">The sequence shown here is derived from an EMBL/GenBank/DDBJ whole genome shotgun (WGS) entry which is preliminary data.</text>
</comment>
<reference evidence="1 2" key="1">
    <citation type="submission" date="2020-08" db="EMBL/GenBank/DDBJ databases">
        <title>Sequencing the genomes of 1000 actinobacteria strains.</title>
        <authorList>
            <person name="Klenk H.-P."/>
        </authorList>
    </citation>
    <scope>NUCLEOTIDE SEQUENCE [LARGE SCALE GENOMIC DNA]</scope>
    <source>
        <strain evidence="1 2">DSM 45823</strain>
    </source>
</reference>
<name>A0A7W3N3P0_9ACTN</name>
<gene>
    <name evidence="1" type="ORF">HNR21_005836</name>
</gene>
<protein>
    <submittedName>
        <fullName evidence="1">Uncharacterized protein</fullName>
    </submittedName>
</protein>
<dbReference type="Proteomes" id="UP000539313">
    <property type="component" value="Unassembled WGS sequence"/>
</dbReference>
<keyword evidence="2" id="KW-1185">Reference proteome</keyword>
<evidence type="ECO:0000313" key="1">
    <source>
        <dbReference type="EMBL" id="MBA9006954.1"/>
    </source>
</evidence>
<accession>A0A7W3N3P0</accession>
<evidence type="ECO:0000313" key="2">
    <source>
        <dbReference type="Proteomes" id="UP000539313"/>
    </source>
</evidence>
<proteinExistence type="predicted"/>
<dbReference type="AlphaFoldDB" id="A0A7W3N3P0"/>
<organism evidence="1 2">
    <name type="scientific">Thermomonospora cellulosilytica</name>
    <dbReference type="NCBI Taxonomy" id="1411118"/>
    <lineage>
        <taxon>Bacteria</taxon>
        <taxon>Bacillati</taxon>
        <taxon>Actinomycetota</taxon>
        <taxon>Actinomycetes</taxon>
        <taxon>Streptosporangiales</taxon>
        <taxon>Thermomonosporaceae</taxon>
        <taxon>Thermomonospora</taxon>
    </lineage>
</organism>
<sequence length="31" mass="3103">MARVAGLWLSVVRVAGRHTVPVPVDGSGSGA</sequence>